<keyword evidence="9" id="KW-1185">Reference proteome</keyword>
<keyword evidence="8" id="KW-0675">Receptor</keyword>
<keyword evidence="3 6" id="KW-1133">Transmembrane helix</keyword>
<evidence type="ECO:0000313" key="9">
    <source>
        <dbReference type="Proteomes" id="UP000242188"/>
    </source>
</evidence>
<keyword evidence="4 6" id="KW-0472">Membrane</keyword>
<feature type="transmembrane region" description="Helical" evidence="6">
    <location>
        <begin position="219"/>
        <end position="244"/>
    </location>
</feature>
<feature type="transmembrane region" description="Helical" evidence="6">
    <location>
        <begin position="280"/>
        <end position="300"/>
    </location>
</feature>
<dbReference type="AlphaFoldDB" id="A0A210Q5H4"/>
<organism evidence="8 9">
    <name type="scientific">Mizuhopecten yessoensis</name>
    <name type="common">Japanese scallop</name>
    <name type="synonym">Patinopecten yessoensis</name>
    <dbReference type="NCBI Taxonomy" id="6573"/>
    <lineage>
        <taxon>Eukaryota</taxon>
        <taxon>Metazoa</taxon>
        <taxon>Spiralia</taxon>
        <taxon>Lophotrochozoa</taxon>
        <taxon>Mollusca</taxon>
        <taxon>Bivalvia</taxon>
        <taxon>Autobranchia</taxon>
        <taxon>Pteriomorphia</taxon>
        <taxon>Pectinida</taxon>
        <taxon>Pectinoidea</taxon>
        <taxon>Pectinidae</taxon>
        <taxon>Mizuhopecten</taxon>
    </lineage>
</organism>
<evidence type="ECO:0000256" key="5">
    <source>
        <dbReference type="SAM" id="MobiDB-lite"/>
    </source>
</evidence>
<keyword evidence="2 6" id="KW-0812">Transmembrane</keyword>
<dbReference type="GO" id="GO:0004930">
    <property type="term" value="F:G protein-coupled receptor activity"/>
    <property type="evidence" value="ECO:0007669"/>
    <property type="project" value="InterPro"/>
</dbReference>
<dbReference type="PANTHER" id="PTHR46641">
    <property type="entry name" value="FMRFAMIDE RECEPTOR-RELATED"/>
    <property type="match status" value="1"/>
</dbReference>
<dbReference type="InterPro" id="IPR052954">
    <property type="entry name" value="GPCR-Ligand_Int"/>
</dbReference>
<dbReference type="Gene3D" id="1.20.1070.10">
    <property type="entry name" value="Rhodopsin 7-helix transmembrane proteins"/>
    <property type="match status" value="1"/>
</dbReference>
<comment type="caution">
    <text evidence="8">The sequence shown here is derived from an EMBL/GenBank/DDBJ whole genome shotgun (WGS) entry which is preliminary data.</text>
</comment>
<reference evidence="8 9" key="1">
    <citation type="journal article" date="2017" name="Nat. Ecol. Evol.">
        <title>Scallop genome provides insights into evolution of bilaterian karyotype and development.</title>
        <authorList>
            <person name="Wang S."/>
            <person name="Zhang J."/>
            <person name="Jiao W."/>
            <person name="Li J."/>
            <person name="Xun X."/>
            <person name="Sun Y."/>
            <person name="Guo X."/>
            <person name="Huan P."/>
            <person name="Dong B."/>
            <person name="Zhang L."/>
            <person name="Hu X."/>
            <person name="Sun X."/>
            <person name="Wang J."/>
            <person name="Zhao C."/>
            <person name="Wang Y."/>
            <person name="Wang D."/>
            <person name="Huang X."/>
            <person name="Wang R."/>
            <person name="Lv J."/>
            <person name="Li Y."/>
            <person name="Zhang Z."/>
            <person name="Liu B."/>
            <person name="Lu W."/>
            <person name="Hui Y."/>
            <person name="Liang J."/>
            <person name="Zhou Z."/>
            <person name="Hou R."/>
            <person name="Li X."/>
            <person name="Liu Y."/>
            <person name="Li H."/>
            <person name="Ning X."/>
            <person name="Lin Y."/>
            <person name="Zhao L."/>
            <person name="Xing Q."/>
            <person name="Dou J."/>
            <person name="Li Y."/>
            <person name="Mao J."/>
            <person name="Guo H."/>
            <person name="Dou H."/>
            <person name="Li T."/>
            <person name="Mu C."/>
            <person name="Jiang W."/>
            <person name="Fu Q."/>
            <person name="Fu X."/>
            <person name="Miao Y."/>
            <person name="Liu J."/>
            <person name="Yu Q."/>
            <person name="Li R."/>
            <person name="Liao H."/>
            <person name="Li X."/>
            <person name="Kong Y."/>
            <person name="Jiang Z."/>
            <person name="Chourrout D."/>
            <person name="Li R."/>
            <person name="Bao Z."/>
        </authorList>
    </citation>
    <scope>NUCLEOTIDE SEQUENCE [LARGE SCALE GENOMIC DNA]</scope>
    <source>
        <strain evidence="8 9">PY_sf001</strain>
    </source>
</reference>
<feature type="compositionally biased region" description="Low complexity" evidence="5">
    <location>
        <begin position="365"/>
        <end position="374"/>
    </location>
</feature>
<feature type="region of interest" description="Disordered" evidence="5">
    <location>
        <begin position="365"/>
        <end position="384"/>
    </location>
</feature>
<dbReference type="GO" id="GO:0016020">
    <property type="term" value="C:membrane"/>
    <property type="evidence" value="ECO:0007669"/>
    <property type="project" value="UniProtKB-SubCell"/>
</dbReference>
<dbReference type="Proteomes" id="UP000242188">
    <property type="component" value="Unassembled WGS sequence"/>
</dbReference>
<feature type="transmembrane region" description="Helical" evidence="6">
    <location>
        <begin position="55"/>
        <end position="79"/>
    </location>
</feature>
<evidence type="ECO:0000313" key="8">
    <source>
        <dbReference type="EMBL" id="OWF43978.1"/>
    </source>
</evidence>
<evidence type="ECO:0000256" key="2">
    <source>
        <dbReference type="ARBA" id="ARBA00022692"/>
    </source>
</evidence>
<dbReference type="Pfam" id="PF00001">
    <property type="entry name" value="7tm_1"/>
    <property type="match status" value="1"/>
</dbReference>
<proteinExistence type="predicted"/>
<dbReference type="OrthoDB" id="9983318at2759"/>
<evidence type="ECO:0000256" key="3">
    <source>
        <dbReference type="ARBA" id="ARBA00022989"/>
    </source>
</evidence>
<dbReference type="InterPro" id="IPR017452">
    <property type="entry name" value="GPCR_Rhodpsn_7TM"/>
</dbReference>
<name>A0A210Q5H4_MIZYE</name>
<dbReference type="PROSITE" id="PS50262">
    <property type="entry name" value="G_PROTEIN_RECEP_F1_2"/>
    <property type="match status" value="1"/>
</dbReference>
<dbReference type="SUPFAM" id="SSF81321">
    <property type="entry name" value="Family A G protein-coupled receptor-like"/>
    <property type="match status" value="1"/>
</dbReference>
<feature type="transmembrane region" description="Helical" evidence="6">
    <location>
        <begin position="91"/>
        <end position="112"/>
    </location>
</feature>
<feature type="domain" description="G-protein coupled receptors family 1 profile" evidence="7">
    <location>
        <begin position="70"/>
        <end position="339"/>
    </location>
</feature>
<comment type="subcellular location">
    <subcellularLocation>
        <location evidence="1">Membrane</location>
    </subcellularLocation>
</comment>
<dbReference type="PANTHER" id="PTHR46641:SF25">
    <property type="entry name" value="CNMAMIDE RECEPTOR-RELATED"/>
    <property type="match status" value="1"/>
</dbReference>
<evidence type="ECO:0000256" key="4">
    <source>
        <dbReference type="ARBA" id="ARBA00023136"/>
    </source>
</evidence>
<evidence type="ECO:0000256" key="1">
    <source>
        <dbReference type="ARBA" id="ARBA00004370"/>
    </source>
</evidence>
<feature type="transmembrane region" description="Helical" evidence="6">
    <location>
        <begin position="176"/>
        <end position="196"/>
    </location>
</feature>
<protein>
    <submittedName>
        <fullName evidence="8">Galanin receptor type 2</fullName>
    </submittedName>
</protein>
<feature type="transmembrane region" description="Helical" evidence="6">
    <location>
        <begin position="320"/>
        <end position="339"/>
    </location>
</feature>
<dbReference type="PRINTS" id="PR00237">
    <property type="entry name" value="GPCRRHODOPSN"/>
</dbReference>
<dbReference type="EMBL" id="NEDP02004949">
    <property type="protein sequence ID" value="OWF43978.1"/>
    <property type="molecule type" value="Genomic_DNA"/>
</dbReference>
<sequence length="384" mass="43012">MTSMENSTIALTTGTLPLEADISSANMMPFGINITTVIPEVSDSYSACSSADSCLWAIISPFIFFIGVFGNILNLYVLIRLKFYKNATLSLLFVLAFVDITVLCVGPTRYWIRATFDVDIRDVSGFSCKFHLFLIYFSMHMSSWILVQVTCVRFVKTVLLDNRFIAVQKLVTINNSLIILGILGVVLAALDFHYFFTNGIKDGGCDSLTKEILAFEEFIFTYIDLVVLVILPGIIMTVLNLLIIRQIKKLKCNKRLSTGSDGSNRMSRKGQQPASKMTRMLVFTSFYFVAASLPICIYFIVDSYVRPCASPDVEQSLDLANAIVYLLQFTHFAINFYFYTATNQRFRTELGKIGKGVERIFHSVPSSDPSTSTDYHLRSGTGDT</sequence>
<feature type="transmembrane region" description="Helical" evidence="6">
    <location>
        <begin position="132"/>
        <end position="155"/>
    </location>
</feature>
<evidence type="ECO:0000259" key="7">
    <source>
        <dbReference type="PROSITE" id="PS50262"/>
    </source>
</evidence>
<evidence type="ECO:0000256" key="6">
    <source>
        <dbReference type="SAM" id="Phobius"/>
    </source>
</evidence>
<gene>
    <name evidence="8" type="ORF">KP79_PYT22472</name>
</gene>
<accession>A0A210Q5H4</accession>
<dbReference type="InterPro" id="IPR000276">
    <property type="entry name" value="GPCR_Rhodpsn"/>
</dbReference>